<dbReference type="GO" id="GO:0006310">
    <property type="term" value="P:DNA recombination"/>
    <property type="evidence" value="ECO:0007669"/>
    <property type="project" value="InterPro"/>
</dbReference>
<evidence type="ECO:0000313" key="2">
    <source>
        <dbReference type="Proteomes" id="UP000326344"/>
    </source>
</evidence>
<comment type="caution">
    <text evidence="1">The sequence shown here is derived from an EMBL/GenBank/DDBJ whole genome shotgun (WGS) entry which is preliminary data.</text>
</comment>
<dbReference type="EMBL" id="VTWS01000001">
    <property type="protein sequence ID" value="KAA9357264.1"/>
    <property type="molecule type" value="Genomic_DNA"/>
</dbReference>
<organism evidence="1 2">
    <name type="scientific">Larkinella humicola</name>
    <dbReference type="NCBI Taxonomy" id="2607654"/>
    <lineage>
        <taxon>Bacteria</taxon>
        <taxon>Pseudomonadati</taxon>
        <taxon>Bacteroidota</taxon>
        <taxon>Cytophagia</taxon>
        <taxon>Cytophagales</taxon>
        <taxon>Spirosomataceae</taxon>
        <taxon>Larkinella</taxon>
    </lineage>
</organism>
<gene>
    <name evidence="1" type="ORF">F0P93_05880</name>
</gene>
<dbReference type="SUPFAM" id="SSF103084">
    <property type="entry name" value="Holliday junction resolvase RusA"/>
    <property type="match status" value="1"/>
</dbReference>
<keyword evidence="2" id="KW-1185">Reference proteome</keyword>
<sequence>MITIITIPQALPSLNAIRKMHKGDYKKLRDMLQQYARMTTRYRHPGRITIEYYRYSPGVLDFDNLAGSGKILLDACRFAGLIIDDRPGILLRPHYENIKIKRGEQPQSVLKIIDLD</sequence>
<dbReference type="AlphaFoldDB" id="A0A5N1JM35"/>
<accession>A0A5N1JM35</accession>
<dbReference type="Proteomes" id="UP000326344">
    <property type="component" value="Unassembled WGS sequence"/>
</dbReference>
<dbReference type="GO" id="GO:0006281">
    <property type="term" value="P:DNA repair"/>
    <property type="evidence" value="ECO:0007669"/>
    <property type="project" value="InterPro"/>
</dbReference>
<protein>
    <submittedName>
        <fullName evidence="1">Uncharacterized protein</fullName>
    </submittedName>
</protein>
<dbReference type="InterPro" id="IPR036614">
    <property type="entry name" value="RusA-like_sf"/>
</dbReference>
<proteinExistence type="predicted"/>
<name>A0A5N1JM35_9BACT</name>
<dbReference type="Gene3D" id="3.30.1330.70">
    <property type="entry name" value="Holliday junction resolvase RusA"/>
    <property type="match status" value="1"/>
</dbReference>
<dbReference type="GO" id="GO:0000287">
    <property type="term" value="F:magnesium ion binding"/>
    <property type="evidence" value="ECO:0007669"/>
    <property type="project" value="InterPro"/>
</dbReference>
<evidence type="ECO:0000313" key="1">
    <source>
        <dbReference type="EMBL" id="KAA9357264.1"/>
    </source>
</evidence>
<reference evidence="1 2" key="1">
    <citation type="submission" date="2019-09" db="EMBL/GenBank/DDBJ databases">
        <title>Genome Sequence of Larkinella sp MA1.</title>
        <authorList>
            <person name="Srinivasan S."/>
        </authorList>
    </citation>
    <scope>NUCLEOTIDE SEQUENCE [LARGE SCALE GENOMIC DNA]</scope>
    <source>
        <strain evidence="1 2">MA1</strain>
    </source>
</reference>
<dbReference type="RefSeq" id="WP_150875379.1">
    <property type="nucleotide sequence ID" value="NZ_VTWS01000001.1"/>
</dbReference>